<evidence type="ECO:0000313" key="2">
    <source>
        <dbReference type="EMBL" id="EGD47646.1"/>
    </source>
</evidence>
<dbReference type="PROSITE" id="PS51257">
    <property type="entry name" value="PROKAR_LIPOPROTEIN"/>
    <property type="match status" value="1"/>
</dbReference>
<dbReference type="RefSeq" id="WP_004619601.1">
    <property type="nucleotide sequence ID" value="NZ_ACXX02000007.1"/>
</dbReference>
<feature type="transmembrane region" description="Helical" evidence="1">
    <location>
        <begin position="9"/>
        <end position="28"/>
    </location>
</feature>
<comment type="caution">
    <text evidence="2">The sequence shown here is derived from an EMBL/GenBank/DDBJ whole genome shotgun (WGS) entry which is preliminary data.</text>
</comment>
<accession>F1TDK8</accession>
<reference evidence="2" key="2">
    <citation type="submission" date="2011-01" db="EMBL/GenBank/DDBJ databases">
        <title>The Non-contiguous Finished genome of Clostridium papyrosolvens.</title>
        <authorList>
            <person name="Lucas S."/>
            <person name="Copeland A."/>
            <person name="Lapidus A."/>
            <person name="Cheng J.-F."/>
            <person name="Goodwin L."/>
            <person name="Pitluck S."/>
            <person name="Misra M."/>
            <person name="Chertkov O."/>
            <person name="Detter J.C."/>
            <person name="Han C."/>
            <person name="Tapia R."/>
            <person name="Land M."/>
            <person name="Hauser L."/>
            <person name="Kyrpides N."/>
            <person name="Ivanova N."/>
            <person name="Pagani I."/>
            <person name="Mouttaki H."/>
            <person name="He Z."/>
            <person name="Zhou J."/>
            <person name="Hemme C.L."/>
            <person name="Woyke T."/>
        </authorList>
    </citation>
    <scope>NUCLEOTIDE SEQUENCE [LARGE SCALE GENOMIC DNA]</scope>
    <source>
        <strain evidence="2">DSM 2782</strain>
    </source>
</reference>
<keyword evidence="1" id="KW-0472">Membrane</keyword>
<dbReference type="Proteomes" id="UP000003860">
    <property type="component" value="Unassembled WGS sequence"/>
</dbReference>
<sequence length="87" mass="9630">MIQKKIKAVILIVILFLSGCLVTFIGFFKGRDIAISVSRPKGASGWTTSQELMTSCTYFPIVIGVSIIILSLMLSTVLFMQWINKSN</sequence>
<dbReference type="AlphaFoldDB" id="F1TDK8"/>
<evidence type="ECO:0008006" key="4">
    <source>
        <dbReference type="Google" id="ProtNLM"/>
    </source>
</evidence>
<organism evidence="2 3">
    <name type="scientific">Ruminiclostridium papyrosolvens DSM 2782</name>
    <dbReference type="NCBI Taxonomy" id="588581"/>
    <lineage>
        <taxon>Bacteria</taxon>
        <taxon>Bacillati</taxon>
        <taxon>Bacillota</taxon>
        <taxon>Clostridia</taxon>
        <taxon>Eubacteriales</taxon>
        <taxon>Oscillospiraceae</taxon>
        <taxon>Ruminiclostridium</taxon>
    </lineage>
</organism>
<evidence type="ECO:0000313" key="3">
    <source>
        <dbReference type="Proteomes" id="UP000003860"/>
    </source>
</evidence>
<keyword evidence="1" id="KW-0812">Transmembrane</keyword>
<proteinExistence type="predicted"/>
<name>F1TDK8_9FIRM</name>
<evidence type="ECO:0000256" key="1">
    <source>
        <dbReference type="SAM" id="Phobius"/>
    </source>
</evidence>
<keyword evidence="3" id="KW-1185">Reference proteome</keyword>
<keyword evidence="1" id="KW-1133">Transmembrane helix</keyword>
<dbReference type="OrthoDB" id="2087476at2"/>
<dbReference type="EMBL" id="ACXX02000007">
    <property type="protein sequence ID" value="EGD47646.1"/>
    <property type="molecule type" value="Genomic_DNA"/>
</dbReference>
<feature type="transmembrane region" description="Helical" evidence="1">
    <location>
        <begin position="58"/>
        <end position="83"/>
    </location>
</feature>
<protein>
    <recommendedName>
        <fullName evidence="4">Lipoprotein</fullName>
    </recommendedName>
</protein>
<gene>
    <name evidence="2" type="ORF">Cpap_1841</name>
</gene>
<reference evidence="2" key="1">
    <citation type="submission" date="2009-07" db="EMBL/GenBank/DDBJ databases">
        <authorList>
            <consortium name="US DOE Joint Genome Institute (JGI-PGF)"/>
            <person name="Lucas S."/>
            <person name="Copeland A."/>
            <person name="Lapidus A."/>
            <person name="Glavina del Rio T."/>
            <person name="Tice H."/>
            <person name="Bruce D."/>
            <person name="Goodwin L."/>
            <person name="Pitluck S."/>
            <person name="Larimer F."/>
            <person name="Land M.L."/>
            <person name="Mouttaki H."/>
            <person name="He Z."/>
            <person name="Zhou J."/>
            <person name="Hemme C.L."/>
        </authorList>
    </citation>
    <scope>NUCLEOTIDE SEQUENCE</scope>
    <source>
        <strain evidence="2">DSM 2782</strain>
    </source>
</reference>